<evidence type="ECO:0000313" key="2">
    <source>
        <dbReference type="Proteomes" id="UP000241769"/>
    </source>
</evidence>
<sequence>MRMCIPLEHRGHTTPEENSRNIRSMDTAVLQEFENPPSTVTHPFQLENPSFASARRAILDIIISTFPITITADHMEQIPLPDLWTGVFSFLSTPDLCVPCFTSVTLRDAAVRQLNTRFRDSAQWWKRRKELPTHSEEVVKWWLSTIREPTVEEVMAVVRRDQLELLELLGWDDTPLTSSPTFHSKRILSACHERGDIITVTLPEAVRHCNRSLLFSGEENLELVQWLVAERDVEGLPSLTWPSSSSSTTFILEYIRFEGKRYAEYGYKDTLTWLMQRVPMDDRFGSGLYHGAGWGGRMDMITWLEEKGVPYNVTHLELYNFKRCMSTFQWALDVMKYSYEHQMSLPTTKILPGQFISGPHFEALQLAIDHGYITNETIISLDSNDDGFYLVQWLHDRGVLHRDICTQAARADNLGLMQWLLEKGYPLNEDNVWFKLSVLYGSPDVIDWLIERFHKSVDEMYDVLLDNSRGGNFVAYNVPAMEHLVQLKWGESEEVQIEKMGSSYCWIEDYLGATTYRRERQ</sequence>
<dbReference type="InParanoid" id="A0A2P6MNM6"/>
<reference evidence="1 2" key="1">
    <citation type="journal article" date="2018" name="Genome Biol. Evol.">
        <title>Multiple Roots of Fruiting Body Formation in Amoebozoa.</title>
        <authorList>
            <person name="Hillmann F."/>
            <person name="Forbes G."/>
            <person name="Novohradska S."/>
            <person name="Ferling I."/>
            <person name="Riege K."/>
            <person name="Groth M."/>
            <person name="Westermann M."/>
            <person name="Marz M."/>
            <person name="Spaller T."/>
            <person name="Winckler T."/>
            <person name="Schaap P."/>
            <person name="Glockner G."/>
        </authorList>
    </citation>
    <scope>NUCLEOTIDE SEQUENCE [LARGE SCALE GENOMIC DNA]</scope>
    <source>
        <strain evidence="1 2">Jena</strain>
    </source>
</reference>
<protein>
    <submittedName>
        <fullName evidence="1">Uncharacterized protein</fullName>
    </submittedName>
</protein>
<dbReference type="EMBL" id="MDYQ01000628">
    <property type="protein sequence ID" value="PRP73324.1"/>
    <property type="molecule type" value="Genomic_DNA"/>
</dbReference>
<proteinExistence type="predicted"/>
<accession>A0A2P6MNM6</accession>
<dbReference type="AlphaFoldDB" id="A0A2P6MNM6"/>
<organism evidence="1 2">
    <name type="scientific">Planoprotostelium fungivorum</name>
    <dbReference type="NCBI Taxonomy" id="1890364"/>
    <lineage>
        <taxon>Eukaryota</taxon>
        <taxon>Amoebozoa</taxon>
        <taxon>Evosea</taxon>
        <taxon>Variosea</taxon>
        <taxon>Cavosteliida</taxon>
        <taxon>Cavosteliaceae</taxon>
        <taxon>Planoprotostelium</taxon>
    </lineage>
</organism>
<comment type="caution">
    <text evidence="1">The sequence shown here is derived from an EMBL/GenBank/DDBJ whole genome shotgun (WGS) entry which is preliminary data.</text>
</comment>
<name>A0A2P6MNM6_9EUKA</name>
<dbReference type="SUPFAM" id="SSF140860">
    <property type="entry name" value="Pseudo ankyrin repeat-like"/>
    <property type="match status" value="1"/>
</dbReference>
<dbReference type="Proteomes" id="UP000241769">
    <property type="component" value="Unassembled WGS sequence"/>
</dbReference>
<gene>
    <name evidence="1" type="ORF">PROFUN_16844</name>
</gene>
<evidence type="ECO:0000313" key="1">
    <source>
        <dbReference type="EMBL" id="PRP73324.1"/>
    </source>
</evidence>
<keyword evidence="2" id="KW-1185">Reference proteome</keyword>